<keyword evidence="5" id="KW-0472">Membrane</keyword>
<evidence type="ECO:0000313" key="7">
    <source>
        <dbReference type="Proteomes" id="UP000800200"/>
    </source>
</evidence>
<keyword evidence="7" id="KW-1185">Reference proteome</keyword>
<organism evidence="6 7">
    <name type="scientific">Zopfia rhizophila CBS 207.26</name>
    <dbReference type="NCBI Taxonomy" id="1314779"/>
    <lineage>
        <taxon>Eukaryota</taxon>
        <taxon>Fungi</taxon>
        <taxon>Dikarya</taxon>
        <taxon>Ascomycota</taxon>
        <taxon>Pezizomycotina</taxon>
        <taxon>Dothideomycetes</taxon>
        <taxon>Dothideomycetes incertae sedis</taxon>
        <taxon>Zopfiaceae</taxon>
        <taxon>Zopfia</taxon>
    </lineage>
</organism>
<feature type="binding site" evidence="4">
    <location>
        <begin position="13"/>
        <end position="18"/>
    </location>
    <ligand>
        <name>substrate</name>
    </ligand>
</feature>
<dbReference type="GO" id="GO:0003839">
    <property type="term" value="F:gamma-glutamylcyclotransferase activity"/>
    <property type="evidence" value="ECO:0007669"/>
    <property type="project" value="UniProtKB-EC"/>
</dbReference>
<keyword evidence="5" id="KW-1133">Transmembrane helix</keyword>
<dbReference type="Gene3D" id="3.10.490.10">
    <property type="entry name" value="Gamma-glutamyl cyclotransferase-like"/>
    <property type="match status" value="1"/>
</dbReference>
<dbReference type="InterPro" id="IPR017939">
    <property type="entry name" value="G-Glutamylcylcotransferase"/>
</dbReference>
<evidence type="ECO:0000256" key="1">
    <source>
        <dbReference type="ARBA" id="ARBA00012346"/>
    </source>
</evidence>
<name>A0A6A6DI74_9PEZI</name>
<evidence type="ECO:0000256" key="3">
    <source>
        <dbReference type="PIRSR" id="PIRSR617939-1"/>
    </source>
</evidence>
<dbReference type="PANTHER" id="PTHR12935">
    <property type="entry name" value="GAMMA-GLUTAMYLCYCLOTRANSFERASE"/>
    <property type="match status" value="1"/>
</dbReference>
<accession>A0A6A6DI74</accession>
<dbReference type="EMBL" id="ML994668">
    <property type="protein sequence ID" value="KAF2179234.1"/>
    <property type="molecule type" value="Genomic_DNA"/>
</dbReference>
<keyword evidence="5" id="KW-0812">Transmembrane</keyword>
<feature type="transmembrane region" description="Helical" evidence="5">
    <location>
        <begin position="182"/>
        <end position="201"/>
    </location>
</feature>
<sequence>MRDAYPKSVTVWYFAYGSNMSSAKFTGSRGIIPIDYARVCIPNWMLRMEIPGVPYSEPSFSSIIPRDDSDVESENTPDVIGVAYLITEKQYRDVIASEGGGIAYSDIAIRAEPVTEKDAAKTGPSPVVRTLASTSIVRRPPPKPSQRYMNLLTVGAEEAQIPLSYQKYLASIIPYEPPKSRWTKFGAFIFLSIWGPVMGLMEKITKASIGKDGNAPLYVVWLVRITVFIIWAVHDWIFAPIFGRGDGLRALERKEQRVDQEKLTEKSFCDKDSHITYGTL</sequence>
<evidence type="ECO:0000256" key="4">
    <source>
        <dbReference type="PIRSR" id="PIRSR617939-2"/>
    </source>
</evidence>
<protein>
    <recommendedName>
        <fullName evidence="1">gamma-glutamylcyclotransferase</fullName>
        <ecNumber evidence="1">4.3.2.9</ecNumber>
    </recommendedName>
</protein>
<gene>
    <name evidence="6" type="ORF">K469DRAFT_741659</name>
</gene>
<dbReference type="OrthoDB" id="2017317at2759"/>
<evidence type="ECO:0000256" key="5">
    <source>
        <dbReference type="SAM" id="Phobius"/>
    </source>
</evidence>
<feature type="active site" description="Proton acceptor" evidence="3">
    <location>
        <position position="98"/>
    </location>
</feature>
<proteinExistence type="predicted"/>
<feature type="transmembrane region" description="Helical" evidence="5">
    <location>
        <begin position="221"/>
        <end position="243"/>
    </location>
</feature>
<dbReference type="PANTHER" id="PTHR12935:SF0">
    <property type="entry name" value="GAMMA-GLUTAMYLCYCLOTRANSFERASE"/>
    <property type="match status" value="1"/>
</dbReference>
<dbReference type="EC" id="4.3.2.9" evidence="1"/>
<feature type="binding site" evidence="4">
    <location>
        <position position="148"/>
    </location>
    <ligand>
        <name>substrate</name>
    </ligand>
</feature>
<keyword evidence="2" id="KW-0456">Lyase</keyword>
<dbReference type="AlphaFoldDB" id="A0A6A6DI74"/>
<evidence type="ECO:0000313" key="6">
    <source>
        <dbReference type="EMBL" id="KAF2179234.1"/>
    </source>
</evidence>
<reference evidence="6" key="1">
    <citation type="journal article" date="2020" name="Stud. Mycol.">
        <title>101 Dothideomycetes genomes: a test case for predicting lifestyles and emergence of pathogens.</title>
        <authorList>
            <person name="Haridas S."/>
            <person name="Albert R."/>
            <person name="Binder M."/>
            <person name="Bloem J."/>
            <person name="Labutti K."/>
            <person name="Salamov A."/>
            <person name="Andreopoulos B."/>
            <person name="Baker S."/>
            <person name="Barry K."/>
            <person name="Bills G."/>
            <person name="Bluhm B."/>
            <person name="Cannon C."/>
            <person name="Castanera R."/>
            <person name="Culley D."/>
            <person name="Daum C."/>
            <person name="Ezra D."/>
            <person name="Gonzalez J."/>
            <person name="Henrissat B."/>
            <person name="Kuo A."/>
            <person name="Liang C."/>
            <person name="Lipzen A."/>
            <person name="Lutzoni F."/>
            <person name="Magnuson J."/>
            <person name="Mondo S."/>
            <person name="Nolan M."/>
            <person name="Ohm R."/>
            <person name="Pangilinan J."/>
            <person name="Park H.-J."/>
            <person name="Ramirez L."/>
            <person name="Alfaro M."/>
            <person name="Sun H."/>
            <person name="Tritt A."/>
            <person name="Yoshinaga Y."/>
            <person name="Zwiers L.-H."/>
            <person name="Turgeon B."/>
            <person name="Goodwin S."/>
            <person name="Spatafora J."/>
            <person name="Crous P."/>
            <person name="Grigoriev I."/>
        </authorList>
    </citation>
    <scope>NUCLEOTIDE SEQUENCE</scope>
    <source>
        <strain evidence="6">CBS 207.26</strain>
    </source>
</reference>
<dbReference type="Proteomes" id="UP000800200">
    <property type="component" value="Unassembled WGS sequence"/>
</dbReference>
<evidence type="ECO:0000256" key="2">
    <source>
        <dbReference type="ARBA" id="ARBA00023239"/>
    </source>
</evidence>